<dbReference type="Proteomes" id="UP000283095">
    <property type="component" value="Chromosome"/>
</dbReference>
<dbReference type="EMBL" id="CP026095">
    <property type="protein sequence ID" value="AZV43187.1"/>
    <property type="molecule type" value="Genomic_DNA"/>
</dbReference>
<sequence length="141" mass="15828">MKKKFLGLLTVMAIVFTLVLAGCAPSKSNQSIEKEVKREIDELVLSIKGEPDTGFDPTTGWGRYGSPLCQSTLLKRDHNLNSYLIADEMTTMLDAITQAQIWNAILKIAEQRKMGMVVVSHDMNLIQQLCHRVIEIDHLNT</sequence>
<feature type="chain" id="PRO_5039027150" evidence="6">
    <location>
        <begin position="22"/>
        <end position="141"/>
    </location>
</feature>
<keyword evidence="5" id="KW-0472">Membrane</keyword>
<name>A0A3Q9RMQ6_9BACI</name>
<evidence type="ECO:0000256" key="1">
    <source>
        <dbReference type="ARBA" id="ARBA00004370"/>
    </source>
</evidence>
<reference evidence="7 8" key="1">
    <citation type="submission" date="2018-01" db="EMBL/GenBank/DDBJ databases">
        <title>Bacillus asahii Genome sequencing and assembly.</title>
        <authorList>
            <person name="Jiang H."/>
            <person name="Feng Y."/>
            <person name="Zhao F."/>
            <person name="Lin X."/>
        </authorList>
    </citation>
    <scope>NUCLEOTIDE SEQUENCE [LARGE SCALE GENOMIC DNA]</scope>
    <source>
        <strain evidence="7 8">OM18</strain>
    </source>
</reference>
<evidence type="ECO:0000256" key="4">
    <source>
        <dbReference type="ARBA" id="ARBA00022475"/>
    </source>
</evidence>
<comment type="similarity">
    <text evidence="2">Belongs to the ABC transporter superfamily.</text>
</comment>
<evidence type="ECO:0000256" key="6">
    <source>
        <dbReference type="SAM" id="SignalP"/>
    </source>
</evidence>
<keyword evidence="6" id="KW-0732">Signal</keyword>
<dbReference type="KEGG" id="pasa:BAOM_2578"/>
<dbReference type="InterPro" id="IPR027417">
    <property type="entry name" value="P-loop_NTPase"/>
</dbReference>
<organism evidence="7 8">
    <name type="scientific">Peribacillus asahii</name>
    <dbReference type="NCBI Taxonomy" id="228899"/>
    <lineage>
        <taxon>Bacteria</taxon>
        <taxon>Bacillati</taxon>
        <taxon>Bacillota</taxon>
        <taxon>Bacilli</taxon>
        <taxon>Bacillales</taxon>
        <taxon>Bacillaceae</taxon>
        <taxon>Peribacillus</taxon>
    </lineage>
</organism>
<evidence type="ECO:0000256" key="5">
    <source>
        <dbReference type="ARBA" id="ARBA00023136"/>
    </source>
</evidence>
<feature type="signal peptide" evidence="6">
    <location>
        <begin position="1"/>
        <end position="21"/>
    </location>
</feature>
<gene>
    <name evidence="7" type="ORF">BAOM_2578</name>
</gene>
<dbReference type="RefSeq" id="WP_180319779.1">
    <property type="nucleotide sequence ID" value="NZ_CP026095.1"/>
</dbReference>
<accession>A0A3Q9RMQ6</accession>
<dbReference type="AlphaFoldDB" id="A0A3Q9RMQ6"/>
<comment type="subcellular location">
    <subcellularLocation>
        <location evidence="1">Membrane</location>
    </subcellularLocation>
</comment>
<protein>
    <submittedName>
        <fullName evidence="7">ABC transporter substrate-binding protein</fullName>
    </submittedName>
</protein>
<evidence type="ECO:0000256" key="2">
    <source>
        <dbReference type="ARBA" id="ARBA00005417"/>
    </source>
</evidence>
<evidence type="ECO:0000256" key="3">
    <source>
        <dbReference type="ARBA" id="ARBA00022448"/>
    </source>
</evidence>
<evidence type="ECO:0000313" key="7">
    <source>
        <dbReference type="EMBL" id="AZV43187.1"/>
    </source>
</evidence>
<dbReference type="Gene3D" id="3.40.50.300">
    <property type="entry name" value="P-loop containing nucleotide triphosphate hydrolases"/>
    <property type="match status" value="1"/>
</dbReference>
<proteinExistence type="inferred from homology"/>
<dbReference type="InterPro" id="IPR050388">
    <property type="entry name" value="ABC_Ni/Peptide_Import"/>
</dbReference>
<dbReference type="SUPFAM" id="SSF52540">
    <property type="entry name" value="P-loop containing nucleoside triphosphate hydrolases"/>
    <property type="match status" value="1"/>
</dbReference>
<dbReference type="PROSITE" id="PS51257">
    <property type="entry name" value="PROKAR_LIPOPROTEIN"/>
    <property type="match status" value="1"/>
</dbReference>
<evidence type="ECO:0000313" key="8">
    <source>
        <dbReference type="Proteomes" id="UP000283095"/>
    </source>
</evidence>
<dbReference type="PANTHER" id="PTHR43297:SF2">
    <property type="entry name" value="DIPEPTIDE TRANSPORT ATP-BINDING PROTEIN DPPD"/>
    <property type="match status" value="1"/>
</dbReference>
<keyword evidence="4" id="KW-1003">Cell membrane</keyword>
<dbReference type="GO" id="GO:0016020">
    <property type="term" value="C:membrane"/>
    <property type="evidence" value="ECO:0007669"/>
    <property type="project" value="UniProtKB-SubCell"/>
</dbReference>
<keyword evidence="3" id="KW-0813">Transport</keyword>
<dbReference type="PANTHER" id="PTHR43297">
    <property type="entry name" value="OLIGOPEPTIDE TRANSPORT ATP-BINDING PROTEIN APPD"/>
    <property type="match status" value="1"/>
</dbReference>